<gene>
    <name evidence="1" type="ORF">P280DRAFT_504938</name>
</gene>
<dbReference type="EMBL" id="MU006779">
    <property type="protein sequence ID" value="KAF2644053.1"/>
    <property type="molecule type" value="Genomic_DNA"/>
</dbReference>
<keyword evidence="2" id="KW-1185">Reference proteome</keyword>
<organism evidence="1 2">
    <name type="scientific">Massarina eburnea CBS 473.64</name>
    <dbReference type="NCBI Taxonomy" id="1395130"/>
    <lineage>
        <taxon>Eukaryota</taxon>
        <taxon>Fungi</taxon>
        <taxon>Dikarya</taxon>
        <taxon>Ascomycota</taxon>
        <taxon>Pezizomycotina</taxon>
        <taxon>Dothideomycetes</taxon>
        <taxon>Pleosporomycetidae</taxon>
        <taxon>Pleosporales</taxon>
        <taxon>Massarineae</taxon>
        <taxon>Massarinaceae</taxon>
        <taxon>Massarina</taxon>
    </lineage>
</organism>
<protein>
    <submittedName>
        <fullName evidence="1">Uncharacterized protein</fullName>
    </submittedName>
</protein>
<dbReference type="OrthoDB" id="5331891at2759"/>
<proteinExistence type="predicted"/>
<evidence type="ECO:0000313" key="2">
    <source>
        <dbReference type="Proteomes" id="UP000799753"/>
    </source>
</evidence>
<sequence>MLKDEADLRQEDKGIDDKLKEVLNESLAVCESTTKASKEIVDDMTTSLKKYDDIVSKNTTKVKRSPMRGAVVTSAMADTMRDYLKSEVQAGVCLDHAISCQGEAQQQEGTYILGSPVWLYVQSISIDAAKTVTTYEHASASASTITA</sequence>
<reference evidence="1" key="1">
    <citation type="journal article" date="2020" name="Stud. Mycol.">
        <title>101 Dothideomycetes genomes: a test case for predicting lifestyles and emergence of pathogens.</title>
        <authorList>
            <person name="Haridas S."/>
            <person name="Albert R."/>
            <person name="Binder M."/>
            <person name="Bloem J."/>
            <person name="Labutti K."/>
            <person name="Salamov A."/>
            <person name="Andreopoulos B."/>
            <person name="Baker S."/>
            <person name="Barry K."/>
            <person name="Bills G."/>
            <person name="Bluhm B."/>
            <person name="Cannon C."/>
            <person name="Castanera R."/>
            <person name="Culley D."/>
            <person name="Daum C."/>
            <person name="Ezra D."/>
            <person name="Gonzalez J."/>
            <person name="Henrissat B."/>
            <person name="Kuo A."/>
            <person name="Liang C."/>
            <person name="Lipzen A."/>
            <person name="Lutzoni F."/>
            <person name="Magnuson J."/>
            <person name="Mondo S."/>
            <person name="Nolan M."/>
            <person name="Ohm R."/>
            <person name="Pangilinan J."/>
            <person name="Park H.-J."/>
            <person name="Ramirez L."/>
            <person name="Alfaro M."/>
            <person name="Sun H."/>
            <person name="Tritt A."/>
            <person name="Yoshinaga Y."/>
            <person name="Zwiers L.-H."/>
            <person name="Turgeon B."/>
            <person name="Goodwin S."/>
            <person name="Spatafora J."/>
            <person name="Crous P."/>
            <person name="Grigoriev I."/>
        </authorList>
    </citation>
    <scope>NUCLEOTIDE SEQUENCE</scope>
    <source>
        <strain evidence="1">CBS 473.64</strain>
    </source>
</reference>
<dbReference type="Proteomes" id="UP000799753">
    <property type="component" value="Unassembled WGS sequence"/>
</dbReference>
<accession>A0A6A6SBB6</accession>
<evidence type="ECO:0000313" key="1">
    <source>
        <dbReference type="EMBL" id="KAF2644053.1"/>
    </source>
</evidence>
<name>A0A6A6SBB6_9PLEO</name>
<dbReference type="AlphaFoldDB" id="A0A6A6SBB6"/>